<dbReference type="EMBL" id="JHEH01000001">
    <property type="protein sequence ID" value="KEP71767.1"/>
    <property type="molecule type" value="Genomic_DNA"/>
</dbReference>
<dbReference type="Pfam" id="PF23987">
    <property type="entry name" value="Phage_holin_10"/>
    <property type="match status" value="1"/>
</dbReference>
<gene>
    <name evidence="2" type="ORF">DL1_00430</name>
</gene>
<dbReference type="AlphaFoldDB" id="A0A074UAR6"/>
<feature type="transmembrane region" description="Helical" evidence="1">
    <location>
        <begin position="40"/>
        <end position="56"/>
    </location>
</feature>
<dbReference type="Proteomes" id="UP000027725">
    <property type="component" value="Unassembled WGS sequence"/>
</dbReference>
<name>A0A074UAR6_9RHOB</name>
<keyword evidence="1" id="KW-0812">Transmembrane</keyword>
<feature type="transmembrane region" description="Helical" evidence="1">
    <location>
        <begin position="9"/>
        <end position="28"/>
    </location>
</feature>
<accession>A0A074UAR6</accession>
<dbReference type="STRING" id="1185766.SAMN05216224_105298"/>
<keyword evidence="1" id="KW-0472">Membrane</keyword>
<keyword evidence="3" id="KW-1185">Reference proteome</keyword>
<evidence type="ECO:0000313" key="2">
    <source>
        <dbReference type="EMBL" id="KEP71767.1"/>
    </source>
</evidence>
<dbReference type="RefSeq" id="WP_038060820.1">
    <property type="nucleotide sequence ID" value="NZ_FOVB01000005.1"/>
</dbReference>
<evidence type="ECO:0008006" key="4">
    <source>
        <dbReference type="Google" id="ProtNLM"/>
    </source>
</evidence>
<dbReference type="InterPro" id="IPR058159">
    <property type="entry name" value="Phage_holin_10"/>
</dbReference>
<keyword evidence="1" id="KW-1133">Transmembrane helix</keyword>
<reference evidence="2 3" key="1">
    <citation type="submission" date="2014-03" db="EMBL/GenBank/DDBJ databases">
        <title>The draft genome sequence of Thioclava dalianensis DLFJ1-1.</title>
        <authorList>
            <person name="Lai Q."/>
            <person name="Shao Z."/>
        </authorList>
    </citation>
    <scope>NUCLEOTIDE SEQUENCE [LARGE SCALE GENOMIC DNA]</scope>
    <source>
        <strain evidence="2 3">DLFJ1-1</strain>
    </source>
</reference>
<protein>
    <recommendedName>
        <fullName evidence="4">Holin</fullName>
    </recommendedName>
</protein>
<evidence type="ECO:0000256" key="1">
    <source>
        <dbReference type="SAM" id="Phobius"/>
    </source>
</evidence>
<comment type="caution">
    <text evidence="2">The sequence shown here is derived from an EMBL/GenBank/DDBJ whole genome shotgun (WGS) entry which is preliminary data.</text>
</comment>
<organism evidence="2 3">
    <name type="scientific">Thioclava dalianensis</name>
    <dbReference type="NCBI Taxonomy" id="1185766"/>
    <lineage>
        <taxon>Bacteria</taxon>
        <taxon>Pseudomonadati</taxon>
        <taxon>Pseudomonadota</taxon>
        <taxon>Alphaproteobacteria</taxon>
        <taxon>Rhodobacterales</taxon>
        <taxon>Paracoccaceae</taxon>
        <taxon>Thioclava</taxon>
    </lineage>
</organism>
<evidence type="ECO:0000313" key="3">
    <source>
        <dbReference type="Proteomes" id="UP000027725"/>
    </source>
</evidence>
<proteinExistence type="predicted"/>
<sequence>MFKALFTRPVVAGVVRHIVGAAGVYLVAHGVDADQTTLDAISGGLVAMAMLGWSVLDKPKA</sequence>